<evidence type="ECO:0000313" key="2">
    <source>
        <dbReference type="EMBL" id="MFD2095823.1"/>
    </source>
</evidence>
<comment type="caution">
    <text evidence="2">The sequence shown here is derived from an EMBL/GenBank/DDBJ whole genome shotgun (WGS) entry which is preliminary data.</text>
</comment>
<dbReference type="Gene3D" id="3.40.50.1820">
    <property type="entry name" value="alpha/beta hydrolase"/>
    <property type="match status" value="1"/>
</dbReference>
<sequence length="261" mass="29878">MMGYKLSLFLVAMMVSTWGSAEMLKEEIHLSETERYLAYLPQGYKSDTNRQWPVMLFLHGSGERGTSLRRVTMLGLPAEIERGKELPFIVIAPQLDFRTAEHWHNPTLDKILQDAEKRFRTDPKRRYITGMSMGGFGTIAMTQQYPERFAAALAIAGSNIFDFVDESMAGPICRPAQVPTWLVHGTEDGIVSYDSTKRYFEKRQACQPRAEVKLEALPVSHDAWSATYQKDDFWQWLLKYQLAEVTDKADLKNSKEPKDTV</sequence>
<dbReference type="Proteomes" id="UP001597380">
    <property type="component" value="Unassembled WGS sequence"/>
</dbReference>
<dbReference type="GO" id="GO:0016787">
    <property type="term" value="F:hydrolase activity"/>
    <property type="evidence" value="ECO:0007669"/>
    <property type="project" value="UniProtKB-KW"/>
</dbReference>
<evidence type="ECO:0000313" key="3">
    <source>
        <dbReference type="Proteomes" id="UP001597380"/>
    </source>
</evidence>
<accession>A0ABW4XL73</accession>
<name>A0ABW4XL73_9GAMM</name>
<dbReference type="InterPro" id="IPR050955">
    <property type="entry name" value="Plant_Biomass_Hydrol_Est"/>
</dbReference>
<keyword evidence="2" id="KW-0378">Hydrolase</keyword>
<dbReference type="EMBL" id="JBHUHT010000010">
    <property type="protein sequence ID" value="MFD2095823.1"/>
    <property type="molecule type" value="Genomic_DNA"/>
</dbReference>
<dbReference type="Pfam" id="PF00756">
    <property type="entry name" value="Esterase"/>
    <property type="match status" value="1"/>
</dbReference>
<dbReference type="RefSeq" id="WP_345340781.1">
    <property type="nucleotide sequence ID" value="NZ_BAABLI010000016.1"/>
</dbReference>
<keyword evidence="3" id="KW-1185">Reference proteome</keyword>
<proteinExistence type="predicted"/>
<dbReference type="SUPFAM" id="SSF53474">
    <property type="entry name" value="alpha/beta-Hydrolases"/>
    <property type="match status" value="1"/>
</dbReference>
<gene>
    <name evidence="2" type="ORF">ACFSJ3_07485</name>
</gene>
<organism evidence="2 3">
    <name type="scientific">Corallincola platygyrae</name>
    <dbReference type="NCBI Taxonomy" id="1193278"/>
    <lineage>
        <taxon>Bacteria</taxon>
        <taxon>Pseudomonadati</taxon>
        <taxon>Pseudomonadota</taxon>
        <taxon>Gammaproteobacteria</taxon>
        <taxon>Alteromonadales</taxon>
        <taxon>Psychromonadaceae</taxon>
        <taxon>Corallincola</taxon>
    </lineage>
</organism>
<dbReference type="PANTHER" id="PTHR43037">
    <property type="entry name" value="UNNAMED PRODUCT-RELATED"/>
    <property type="match status" value="1"/>
</dbReference>
<protein>
    <submittedName>
        <fullName evidence="2">Alpha/beta hydrolase-fold protein</fullName>
    </submittedName>
</protein>
<dbReference type="InterPro" id="IPR029058">
    <property type="entry name" value="AB_hydrolase_fold"/>
</dbReference>
<dbReference type="InterPro" id="IPR000801">
    <property type="entry name" value="Esterase-like"/>
</dbReference>
<reference evidence="3" key="1">
    <citation type="journal article" date="2019" name="Int. J. Syst. Evol. Microbiol.">
        <title>The Global Catalogue of Microorganisms (GCM) 10K type strain sequencing project: providing services to taxonomists for standard genome sequencing and annotation.</title>
        <authorList>
            <consortium name="The Broad Institute Genomics Platform"/>
            <consortium name="The Broad Institute Genome Sequencing Center for Infectious Disease"/>
            <person name="Wu L."/>
            <person name="Ma J."/>
        </authorList>
    </citation>
    <scope>NUCLEOTIDE SEQUENCE [LARGE SCALE GENOMIC DNA]</scope>
    <source>
        <strain evidence="3">CGMCC 1.10992</strain>
    </source>
</reference>
<dbReference type="PANTHER" id="PTHR43037:SF1">
    <property type="entry name" value="BLL1128 PROTEIN"/>
    <property type="match status" value="1"/>
</dbReference>
<evidence type="ECO:0000256" key="1">
    <source>
        <dbReference type="ARBA" id="ARBA00022729"/>
    </source>
</evidence>
<keyword evidence="1" id="KW-0732">Signal</keyword>